<evidence type="ECO:0000313" key="3">
    <source>
        <dbReference type="Proteomes" id="UP000032749"/>
    </source>
</evidence>
<dbReference type="Pfam" id="PF13671">
    <property type="entry name" value="AAA_33"/>
    <property type="match status" value="1"/>
</dbReference>
<protein>
    <recommendedName>
        <fullName evidence="1">Aminoglycoside phosphotransferase domain-containing protein</fullName>
    </recommendedName>
</protein>
<dbReference type="InterPro" id="IPR002575">
    <property type="entry name" value="Aminoglycoside_PTrfase"/>
</dbReference>
<dbReference type="EMBL" id="FO203512">
    <property type="protein sequence ID" value="CCK75322.1"/>
    <property type="molecule type" value="Genomic_DNA"/>
</dbReference>
<dbReference type="PATRIC" id="fig|698738.3.peg.1191"/>
<feature type="domain" description="Aminoglycoside phosphotransferase" evidence="1">
    <location>
        <begin position="68"/>
        <end position="287"/>
    </location>
</feature>
<dbReference type="Gene3D" id="3.40.50.300">
    <property type="entry name" value="P-loop containing nucleotide triphosphate hydrolases"/>
    <property type="match status" value="1"/>
</dbReference>
<evidence type="ECO:0000313" key="2">
    <source>
        <dbReference type="EMBL" id="CCK75322.1"/>
    </source>
</evidence>
<accession>R4YL56</accession>
<dbReference type="Pfam" id="PF01636">
    <property type="entry name" value="APH"/>
    <property type="match status" value="1"/>
</dbReference>
<dbReference type="Gene3D" id="3.90.1200.10">
    <property type="match status" value="1"/>
</dbReference>
<name>R4YL56_OLEAN</name>
<gene>
    <name evidence="2" type="ORF">OLEAN_C11460</name>
</gene>
<dbReference type="AlphaFoldDB" id="R4YL56"/>
<dbReference type="SUPFAM" id="SSF52540">
    <property type="entry name" value="P-loop containing nucleoside triphosphate hydrolases"/>
    <property type="match status" value="1"/>
</dbReference>
<proteinExistence type="predicted"/>
<evidence type="ECO:0000259" key="1">
    <source>
        <dbReference type="Pfam" id="PF01636"/>
    </source>
</evidence>
<dbReference type="InterPro" id="IPR052732">
    <property type="entry name" value="Cell-binding_unc_protein"/>
</dbReference>
<dbReference type="KEGG" id="oai:OLEAN_C11460"/>
<keyword evidence="3" id="KW-1185">Reference proteome</keyword>
<dbReference type="OrthoDB" id="9810277at2"/>
<dbReference type="SUPFAM" id="SSF56112">
    <property type="entry name" value="Protein kinase-like (PK-like)"/>
    <property type="match status" value="1"/>
</dbReference>
<sequence length="530" mass="60237">MHNDNQQQALISALHNPSIFPSPNNDWQLIETHISWVILCGPYAYKIKKALNLGFLNCTTLASRKFYCEEELRLNSRLAPQYYLQVVSITGIPSEPQFEGQGDAFEYAVKMKRFPPNVLLSKMIEGSYLQAQHIDQLITQVAEFHLSIPAATVTMSLGDPDRVHAPALENFDQIRERINDSFNVERIEQLQAWTDKEYQRRYTIFEQRKQQGFVRECHGDMHLGNMVMIDDSPLIFDGIEFNPDLYWIDVMSEVAFLFMDLENNGRRDYAYRFLNGYLELTGDYSGLQVFRYYLTYRAIVRAKVATIRIEQQRESHSQSDSLNEFERYMQLAVTYSYSPPPILLITHGLSGSGKSTLSAPLAEQLGAIRIRSDRERQRLLGRGKQEGEASDIEKGVYSSTATAETYAVLESLAAKTLSAGYSVIIDATFLTRQQRDPFKQLANRFGIPMRILFFHAEPDVLKQRIEERQRGGLDISEADSAVLAHQIEGYTGLDVDEQCDTIIIDTQLPCSGPKIVALVKGSLNHSGLSE</sequence>
<dbReference type="Proteomes" id="UP000032749">
    <property type="component" value="Chromosome"/>
</dbReference>
<dbReference type="PANTHER" id="PTHR43883">
    <property type="entry name" value="SLR0207 PROTEIN"/>
    <property type="match status" value="1"/>
</dbReference>
<dbReference type="InterPro" id="IPR011009">
    <property type="entry name" value="Kinase-like_dom_sf"/>
</dbReference>
<dbReference type="STRING" id="698738.OLEAN_C11460"/>
<organism evidence="2 3">
    <name type="scientific">Oleispira antarctica RB-8</name>
    <dbReference type="NCBI Taxonomy" id="698738"/>
    <lineage>
        <taxon>Bacteria</taxon>
        <taxon>Pseudomonadati</taxon>
        <taxon>Pseudomonadota</taxon>
        <taxon>Gammaproteobacteria</taxon>
        <taxon>Oceanospirillales</taxon>
        <taxon>Oceanospirillaceae</taxon>
        <taxon>Oleispira</taxon>
    </lineage>
</organism>
<dbReference type="HOGENOM" id="CLU_026771_1_1_6"/>
<dbReference type="InterPro" id="IPR027417">
    <property type="entry name" value="P-loop_NTPase"/>
</dbReference>
<dbReference type="PANTHER" id="PTHR43883:SF1">
    <property type="entry name" value="GLUCONOKINASE"/>
    <property type="match status" value="1"/>
</dbReference>
<reference evidence="2 3" key="1">
    <citation type="journal article" date="2013" name="Nat. Commun.">
        <title>Genome sequence and functional genomic analysis of the oil-degrading bacterium Oleispira antarctica.</title>
        <authorList>
            <person name="Kube M."/>
            <person name="Chernikova T.N."/>
            <person name="Al-Ramahi Y."/>
            <person name="Beloqui A."/>
            <person name="Lopez-Cortez N."/>
            <person name="Guazzaroni M.E."/>
            <person name="Heipieper H.J."/>
            <person name="Klages S."/>
            <person name="Kotsyurbenko O.R."/>
            <person name="Langer I."/>
            <person name="Nechitaylo T.Y."/>
            <person name="Lunsdorf H."/>
            <person name="Fernandez M."/>
            <person name="Juarez S."/>
            <person name="Ciordia S."/>
            <person name="Singer A."/>
            <person name="Kagan O."/>
            <person name="Egorova O."/>
            <person name="Petit P.A."/>
            <person name="Stogios P."/>
            <person name="Kim Y."/>
            <person name="Tchigvintsev A."/>
            <person name="Flick R."/>
            <person name="Denaro R."/>
            <person name="Genovese M."/>
            <person name="Albar J.P."/>
            <person name="Reva O.N."/>
            <person name="Martinez-Gomariz M."/>
            <person name="Tran H."/>
            <person name="Ferrer M."/>
            <person name="Savchenko A."/>
            <person name="Yakunin A.F."/>
            <person name="Yakimov M.M."/>
            <person name="Golyshina O.V."/>
            <person name="Reinhardt R."/>
            <person name="Golyshin P.N."/>
        </authorList>
    </citation>
    <scope>NUCLEOTIDE SEQUENCE [LARGE SCALE GENOMIC DNA]</scope>
</reference>